<dbReference type="EMBL" id="JACEIK010003241">
    <property type="protein sequence ID" value="MCD9640933.1"/>
    <property type="molecule type" value="Genomic_DNA"/>
</dbReference>
<dbReference type="Pfam" id="PF03514">
    <property type="entry name" value="GRAS"/>
    <property type="match status" value="1"/>
</dbReference>
<reference evidence="4 5" key="1">
    <citation type="journal article" date="2021" name="BMC Genomics">
        <title>Datura genome reveals duplications of psychoactive alkaloid biosynthetic genes and high mutation rate following tissue culture.</title>
        <authorList>
            <person name="Rajewski A."/>
            <person name="Carter-House D."/>
            <person name="Stajich J."/>
            <person name="Litt A."/>
        </authorList>
    </citation>
    <scope>NUCLEOTIDE SEQUENCE [LARGE SCALE GENOMIC DNA]</scope>
    <source>
        <strain evidence="4">AR-01</strain>
    </source>
</reference>
<dbReference type="Proteomes" id="UP000823775">
    <property type="component" value="Unassembled WGS sequence"/>
</dbReference>
<feature type="region of interest" description="SAW" evidence="3">
    <location>
        <begin position="232"/>
        <end position="237"/>
    </location>
</feature>
<name>A0ABS8V1C4_DATST</name>
<evidence type="ECO:0000256" key="3">
    <source>
        <dbReference type="PROSITE-ProRule" id="PRU01191"/>
    </source>
</evidence>
<evidence type="ECO:0000313" key="4">
    <source>
        <dbReference type="EMBL" id="MCD9640933.1"/>
    </source>
</evidence>
<organism evidence="4 5">
    <name type="scientific">Datura stramonium</name>
    <name type="common">Jimsonweed</name>
    <name type="synonym">Common thornapple</name>
    <dbReference type="NCBI Taxonomy" id="4076"/>
    <lineage>
        <taxon>Eukaryota</taxon>
        <taxon>Viridiplantae</taxon>
        <taxon>Streptophyta</taxon>
        <taxon>Embryophyta</taxon>
        <taxon>Tracheophyta</taxon>
        <taxon>Spermatophyta</taxon>
        <taxon>Magnoliopsida</taxon>
        <taxon>eudicotyledons</taxon>
        <taxon>Gunneridae</taxon>
        <taxon>Pentapetalae</taxon>
        <taxon>asterids</taxon>
        <taxon>lamiids</taxon>
        <taxon>Solanales</taxon>
        <taxon>Solanaceae</taxon>
        <taxon>Solanoideae</taxon>
        <taxon>Datureae</taxon>
        <taxon>Datura</taxon>
    </lineage>
</organism>
<dbReference type="InterPro" id="IPR005202">
    <property type="entry name" value="TF_GRAS"/>
</dbReference>
<feature type="short sequence motif" description="VHIID" evidence="3">
    <location>
        <begin position="117"/>
        <end position="121"/>
    </location>
</feature>
<dbReference type="PROSITE" id="PS50985">
    <property type="entry name" value="GRAS"/>
    <property type="match status" value="1"/>
</dbReference>
<keyword evidence="5" id="KW-1185">Reference proteome</keyword>
<evidence type="ECO:0000256" key="2">
    <source>
        <dbReference type="ARBA" id="ARBA00023163"/>
    </source>
</evidence>
<keyword evidence="1" id="KW-0805">Transcription regulation</keyword>
<proteinExistence type="inferred from homology"/>
<keyword evidence="2" id="KW-0804">Transcription</keyword>
<comment type="similarity">
    <text evidence="3">Belongs to the GRAS family.</text>
</comment>
<evidence type="ECO:0000256" key="1">
    <source>
        <dbReference type="ARBA" id="ARBA00023015"/>
    </source>
</evidence>
<dbReference type="PANTHER" id="PTHR31636">
    <property type="entry name" value="OSJNBA0084A10.13 PROTEIN-RELATED"/>
    <property type="match status" value="1"/>
</dbReference>
<gene>
    <name evidence="4" type="ORF">HAX54_026690</name>
</gene>
<comment type="caution">
    <text evidence="4">The sequence shown here is derived from an EMBL/GenBank/DDBJ whole genome shotgun (WGS) entry which is preliminary data.</text>
</comment>
<comment type="caution">
    <text evidence="3">Lacks conserved residue(s) required for the propagation of feature annotation.</text>
</comment>
<protein>
    <submittedName>
        <fullName evidence="4">Uncharacterized protein</fullName>
    </submittedName>
</protein>
<sequence length="237" mass="25641">MFFAESPPVSSPKQSIVEAATAISEGKIDVAGKILTRLAQVANVRGSSEQRLTTYMVSALRSRLNSTKYPPPVLELLQRARNICPKSLRGIPVFLPGFMAANLAILEAVADQISNKLHVIDFDIGQGGQYLHLLHALATKKTDKPASLKITAITEEKLGVEHEEALAVNFAYRLSKLPDESVTTENLRDERSGAVKGLSPKVVTVVEQELNGNTAAFAARKTRRVDITGIVGLTGRN</sequence>
<accession>A0ABS8V1C4</accession>
<evidence type="ECO:0000313" key="5">
    <source>
        <dbReference type="Proteomes" id="UP000823775"/>
    </source>
</evidence>